<dbReference type="EMBL" id="MIZA01000012">
    <property type="protein sequence ID" value="OIR20440.1"/>
    <property type="molecule type" value="Genomic_DNA"/>
</dbReference>
<dbReference type="SMART" id="SM00089">
    <property type="entry name" value="PKD"/>
    <property type="match status" value="3"/>
</dbReference>
<dbReference type="InterPro" id="IPR035986">
    <property type="entry name" value="PKD_dom_sf"/>
</dbReference>
<sequence>MSLNRNSISKQVLAWVAVFALVLSILPYSVADQTSDEYFESWSYELSDTDGDDQYDTVLFTFDPNTNVSDYVDVEVNMNVRDSDGNYVGGDNEDYEIYWTEEDSFEMEWFVDDCDDWDSDCEGPFNFEFYLYENINGYTYFEDNFTESNISLYETTIVPEGIIQIENGVFSDDDDGYHNDIAFLSHMKDYEISNVTIELERKVGTQWVDVGSDETNEEGELFFKNMTSGEYRWFATYEGDSIDAQSHTFVFYSATSDENIGHVGFMDDFDGDDDFDDFAFYRVIGNGSGDGWNINDGVYVELFYAENNTLYTEDGGDGGDEVLMFNDVPEGNYTFNMYNESSDGDLLQSGWMHSYGSLNTNYGEYFESWSNHTEDTNGDGIDNNVFVKYNPDTDCNCSVDINVQYNVYDADTGMYVDFDDEDHEINGTEVDNFETDIFYPPRDANYTFEFYLYDTSGDNWNYEDNFSFTVYLECDNQSNYSYCDSDEYFESWSKHTEDTNGDGVANNIFVKYNPDTDCNCSVDIQVNYNAFSNETNDYDYDYYYHNITGTEIDNFETDIFYPRGDGNYTFTFNLYDDDYNYEDNFTFTIYLECDTDDNNSYCNYDEWFEDWDHVTEDGDEDNLDDTIVVEIDPNTECDCELDVQVYMSVYYNSSGNYAGNENDVFSINGTQVDYFEMEWTSSNSSSYDFYFNMYDEEWNFEDSFWIYDVYLYQTSGAGGPGDEDEYFDHFYHYIYDADEDGKNDTIEFDYDPDTTCDCYVNITTHFDFYDNQTGNFVDSFDVEDEIYGDDNDYFYDEWSPSYNGTFDVIVRLYDGDEYLEDEERFDNVQLNIRSESNDSDEWFYHYDYDVESSEIQIHYDPDTSCDCEVRVWVYIDVYQGNDKIDTISEDYYINSGYGDSLSQSWSADDEDYYDFYVVLFDGEDGPDNYEDDFWINDVYLGDDGNHTDSDNGIAHLAYIIPLDEDEYVNDFIGMVSSENEAFFEISYEDNVVESGYSENGMWIVENLQEGWYFYQILENHDEDHMMFFQSGSFYSYGNNSHNSSDIVNVGVVVGVDENYEDEIDLDCDAGPCDDIGLIAYIGDPNRGGVENISFDVYQWNNEEEQWDYYITLDTNESGMDIHHDTPCGEYMWMAELNGNEASGLFDVHANCSANYRAWFDYFEYYIYDEDGDNHDDTIYVDYSINAECSNCEYMDLLLILDVYNQDYEMVFTSEEYFSIGPSDSDFISFMWQNNISDGNYTFHSILEHLVDDGEVTVQDSAEETFFLAIFNDEPDFTIEDVTGRDTVFEGQNVQYEAIIQGSNDVIVDWDMGDGTIYEDALKVFHTYQDSGTYEIAIFVFDENNYAEEYFPIYVMNMNPTILNIMMDETVNEGDAVSFNVQYQDVPMDNISVKWIFPDGVIDGNFAQYTFDDDGEFLISVEVMDDDGGVTMEQRMVTVQNVAPIFTEFALPSQGEQGVALEFTIAATDPGDDTITYTFDFGDGTAMLITQNGNATHKFASGDTFEIVICAKDEDGGETCRTEVIPVSLLEEIEDSGLPGFGFLGVISALGAITLLRRRTH</sequence>
<accession>A0A1J5TW09</accession>
<dbReference type="Proteomes" id="UP000183080">
    <property type="component" value="Unassembled WGS sequence"/>
</dbReference>
<gene>
    <name evidence="3" type="ORF">BD935_00720</name>
</gene>
<dbReference type="InterPro" id="IPR022409">
    <property type="entry name" value="PKD/Chitinase_dom"/>
</dbReference>
<evidence type="ECO:0000313" key="3">
    <source>
        <dbReference type="EMBL" id="OIR20440.1"/>
    </source>
</evidence>
<keyword evidence="1" id="KW-0812">Transmembrane</keyword>
<reference evidence="3 4" key="1">
    <citation type="submission" date="2016-08" db="EMBL/GenBank/DDBJ databases">
        <title>New Insights into Marine Group III Euryarchaeota, from dark to light.</title>
        <authorList>
            <person name="Haro-Moreno J.M."/>
            <person name="Rodriguez-Valera F."/>
            <person name="Lopez-Garcia P."/>
            <person name="Moreira D."/>
            <person name="Martin-Cuadrado A.B."/>
        </authorList>
    </citation>
    <scope>NUCLEOTIDE SEQUENCE [LARGE SCALE GENOMIC DNA]</scope>
    <source>
        <strain evidence="3">CG-Epi1</strain>
    </source>
</reference>
<keyword evidence="1" id="KW-0472">Membrane</keyword>
<feature type="domain" description="PKD" evidence="2">
    <location>
        <begin position="1458"/>
        <end position="1523"/>
    </location>
</feature>
<dbReference type="STRING" id="1888995.BD935_00720"/>
<dbReference type="CDD" id="cd00146">
    <property type="entry name" value="PKD"/>
    <property type="match status" value="3"/>
</dbReference>
<keyword evidence="1" id="KW-1133">Transmembrane helix</keyword>
<organism evidence="3 4">
    <name type="scientific">Marine Group III euryarchaeote CG-Epi1</name>
    <dbReference type="NCBI Taxonomy" id="1888995"/>
    <lineage>
        <taxon>Archaea</taxon>
        <taxon>Methanobacteriati</taxon>
        <taxon>Thermoplasmatota</taxon>
        <taxon>Thermoplasmata</taxon>
        <taxon>Candidatus Thermoprofundales</taxon>
    </lineage>
</organism>
<dbReference type="SUPFAM" id="SSF49299">
    <property type="entry name" value="PKD domain"/>
    <property type="match status" value="3"/>
</dbReference>
<feature type="transmembrane region" description="Helical" evidence="1">
    <location>
        <begin position="1536"/>
        <end position="1555"/>
    </location>
</feature>
<name>A0A1J5TW09_9ARCH</name>
<comment type="caution">
    <text evidence="3">The sequence shown here is derived from an EMBL/GenBank/DDBJ whole genome shotgun (WGS) entry which is preliminary data.</text>
</comment>
<protein>
    <recommendedName>
        <fullName evidence="2">PKD domain-containing protein</fullName>
    </recommendedName>
</protein>
<evidence type="ECO:0000313" key="4">
    <source>
        <dbReference type="Proteomes" id="UP000183080"/>
    </source>
</evidence>
<dbReference type="InterPro" id="IPR000601">
    <property type="entry name" value="PKD_dom"/>
</dbReference>
<evidence type="ECO:0000256" key="1">
    <source>
        <dbReference type="SAM" id="Phobius"/>
    </source>
</evidence>
<dbReference type="PROSITE" id="PS50093">
    <property type="entry name" value="PKD"/>
    <property type="match status" value="2"/>
</dbReference>
<feature type="domain" description="PKD" evidence="2">
    <location>
        <begin position="1290"/>
        <end position="1341"/>
    </location>
</feature>
<dbReference type="Gene3D" id="2.60.40.10">
    <property type="entry name" value="Immunoglobulins"/>
    <property type="match status" value="3"/>
</dbReference>
<dbReference type="InterPro" id="IPR013783">
    <property type="entry name" value="Ig-like_fold"/>
</dbReference>
<proteinExistence type="predicted"/>
<evidence type="ECO:0000259" key="2">
    <source>
        <dbReference type="PROSITE" id="PS50093"/>
    </source>
</evidence>
<dbReference type="Pfam" id="PF18911">
    <property type="entry name" value="PKD_4"/>
    <property type="match status" value="3"/>
</dbReference>